<feature type="transmembrane region" description="Helical" evidence="7">
    <location>
        <begin position="28"/>
        <end position="46"/>
    </location>
</feature>
<dbReference type="GO" id="GO:0016020">
    <property type="term" value="C:membrane"/>
    <property type="evidence" value="ECO:0007669"/>
    <property type="project" value="UniProtKB-SubCell"/>
</dbReference>
<comment type="similarity">
    <text evidence="2">Belongs to the SLC35F solute transporter family.</text>
</comment>
<evidence type="ECO:0000256" key="5">
    <source>
        <dbReference type="ARBA" id="ARBA00022989"/>
    </source>
</evidence>
<dbReference type="EMBL" id="GDID01004153">
    <property type="protein sequence ID" value="JAP92453.1"/>
    <property type="molecule type" value="Transcribed_RNA"/>
</dbReference>
<evidence type="ECO:0000256" key="2">
    <source>
        <dbReference type="ARBA" id="ARBA00007863"/>
    </source>
</evidence>
<dbReference type="AlphaFoldDB" id="A0A146K6L3"/>
<feature type="non-terminal residue" evidence="8">
    <location>
        <position position="257"/>
    </location>
</feature>
<protein>
    <submittedName>
        <fullName evidence="8">Carboxylate/amino acid/amine transporter family protein</fullName>
    </submittedName>
</protein>
<feature type="transmembrane region" description="Helical" evidence="7">
    <location>
        <begin position="58"/>
        <end position="78"/>
    </location>
</feature>
<organism evidence="8">
    <name type="scientific">Trepomonas sp. PC1</name>
    <dbReference type="NCBI Taxonomy" id="1076344"/>
    <lineage>
        <taxon>Eukaryota</taxon>
        <taxon>Metamonada</taxon>
        <taxon>Diplomonadida</taxon>
        <taxon>Hexamitidae</taxon>
        <taxon>Hexamitinae</taxon>
        <taxon>Trepomonas</taxon>
    </lineage>
</organism>
<evidence type="ECO:0000313" key="8">
    <source>
        <dbReference type="EMBL" id="JAP92453.1"/>
    </source>
</evidence>
<feature type="transmembrane region" description="Helical" evidence="7">
    <location>
        <begin position="234"/>
        <end position="255"/>
    </location>
</feature>
<feature type="transmembrane region" description="Helical" evidence="7">
    <location>
        <begin position="143"/>
        <end position="162"/>
    </location>
</feature>
<feature type="transmembrane region" description="Helical" evidence="7">
    <location>
        <begin position="207"/>
        <end position="228"/>
    </location>
</feature>
<dbReference type="InterPro" id="IPR009262">
    <property type="entry name" value="SLC35_F1/F2/F6"/>
</dbReference>
<accession>A0A146K6L3</accession>
<feature type="transmembrane region" description="Helical" evidence="7">
    <location>
        <begin position="84"/>
        <end position="105"/>
    </location>
</feature>
<comment type="subcellular location">
    <subcellularLocation>
        <location evidence="1">Membrane</location>
        <topology evidence="1">Multi-pass membrane protein</topology>
    </subcellularLocation>
</comment>
<evidence type="ECO:0000256" key="7">
    <source>
        <dbReference type="SAM" id="Phobius"/>
    </source>
</evidence>
<dbReference type="SUPFAM" id="SSF103481">
    <property type="entry name" value="Multidrug resistance efflux transporter EmrE"/>
    <property type="match status" value="1"/>
</dbReference>
<keyword evidence="3" id="KW-0813">Transport</keyword>
<evidence type="ECO:0000256" key="3">
    <source>
        <dbReference type="ARBA" id="ARBA00022448"/>
    </source>
</evidence>
<dbReference type="InterPro" id="IPR037185">
    <property type="entry name" value="EmrE-like"/>
</dbReference>
<dbReference type="PANTHER" id="PTHR14233:SF4">
    <property type="entry name" value="SOLUTE CARRIER FAMILY 35 MEMBER F2"/>
    <property type="match status" value="1"/>
</dbReference>
<gene>
    <name evidence="8" type="ORF">TPC1_15603</name>
</gene>
<proteinExistence type="inferred from homology"/>
<dbReference type="InterPro" id="IPR052221">
    <property type="entry name" value="SLC35F_Transporter"/>
</dbReference>
<dbReference type="GO" id="GO:0022857">
    <property type="term" value="F:transmembrane transporter activity"/>
    <property type="evidence" value="ECO:0007669"/>
    <property type="project" value="InterPro"/>
</dbReference>
<dbReference type="Pfam" id="PF06027">
    <property type="entry name" value="SLC35F"/>
    <property type="match status" value="1"/>
</dbReference>
<evidence type="ECO:0000256" key="4">
    <source>
        <dbReference type="ARBA" id="ARBA00022692"/>
    </source>
</evidence>
<sequence length="257" mass="28528">LGGQLLCLSNCVAGCILQLINQTYNTNLPFTLITIFYLLQLFMFAFPKARQHVSQKQSIIIALIGILDALTNICNTFSYGYSDVASIILLLSLVAPFTMVTSYFILKRKFNVQQICCASMTCLCAVLFTYLDQNNKYQSNNKLFGDVLAIISALGYAAIATLNEVQSNDIHPIAYTSRMAIGGLVTSLTGLIINDLPQYKQLLYQPLILMIPYGVLMQLFYGLAIFLIQNTSAVSYNIITLCTNFYSFFAAVVVMKT</sequence>
<keyword evidence="6 7" id="KW-0472">Membrane</keyword>
<name>A0A146K6L3_9EUKA</name>
<reference evidence="8" key="1">
    <citation type="submission" date="2015-07" db="EMBL/GenBank/DDBJ databases">
        <title>Adaptation to a free-living lifestyle via gene acquisitions in the diplomonad Trepomonas sp. PC1.</title>
        <authorList>
            <person name="Xu F."/>
            <person name="Jerlstrom-Hultqvist J."/>
            <person name="Kolisko M."/>
            <person name="Simpson A.G.B."/>
            <person name="Roger A.J."/>
            <person name="Svard S.G."/>
            <person name="Andersson J.O."/>
        </authorList>
    </citation>
    <scope>NUCLEOTIDE SEQUENCE</scope>
    <source>
        <strain evidence="8">PC1</strain>
    </source>
</reference>
<keyword evidence="5 7" id="KW-1133">Transmembrane helix</keyword>
<evidence type="ECO:0000256" key="6">
    <source>
        <dbReference type="ARBA" id="ARBA00023136"/>
    </source>
</evidence>
<feature type="non-terminal residue" evidence="8">
    <location>
        <position position="1"/>
    </location>
</feature>
<dbReference type="PANTHER" id="PTHR14233">
    <property type="entry name" value="DUF914-RELATED"/>
    <property type="match status" value="1"/>
</dbReference>
<evidence type="ECO:0000256" key="1">
    <source>
        <dbReference type="ARBA" id="ARBA00004141"/>
    </source>
</evidence>
<keyword evidence="4 7" id="KW-0812">Transmembrane</keyword>